<evidence type="ECO:0008006" key="4">
    <source>
        <dbReference type="Google" id="ProtNLM"/>
    </source>
</evidence>
<dbReference type="RefSeq" id="WP_183538933.1">
    <property type="nucleotide sequence ID" value="NZ_JACHHV010000005.1"/>
</dbReference>
<evidence type="ECO:0000313" key="2">
    <source>
        <dbReference type="EMBL" id="MBB5887594.1"/>
    </source>
</evidence>
<keyword evidence="1" id="KW-0175">Coiled coil</keyword>
<comment type="caution">
    <text evidence="2">The sequence shown here is derived from an EMBL/GenBank/DDBJ whole genome shotgun (WGS) entry which is preliminary data.</text>
</comment>
<name>A0A841C5G5_9LACT</name>
<evidence type="ECO:0000313" key="3">
    <source>
        <dbReference type="Proteomes" id="UP000562464"/>
    </source>
</evidence>
<dbReference type="AlphaFoldDB" id="A0A841C5G5"/>
<proteinExistence type="predicted"/>
<evidence type="ECO:0000256" key="1">
    <source>
        <dbReference type="SAM" id="Coils"/>
    </source>
</evidence>
<keyword evidence="3" id="KW-1185">Reference proteome</keyword>
<dbReference type="Proteomes" id="UP000562464">
    <property type="component" value="Unassembled WGS sequence"/>
</dbReference>
<reference evidence="2 3" key="1">
    <citation type="submission" date="2020-08" db="EMBL/GenBank/DDBJ databases">
        <title>Genomic Encyclopedia of Type Strains, Phase IV (KMG-IV): sequencing the most valuable type-strain genomes for metagenomic binning, comparative biology and taxonomic classification.</title>
        <authorList>
            <person name="Goeker M."/>
        </authorList>
    </citation>
    <scope>NUCLEOTIDE SEQUENCE [LARGE SCALE GENOMIC DNA]</scope>
    <source>
        <strain evidence="2 3">DSM 14925</strain>
    </source>
</reference>
<dbReference type="EMBL" id="JACHHV010000005">
    <property type="protein sequence ID" value="MBB5887594.1"/>
    <property type="molecule type" value="Genomic_DNA"/>
</dbReference>
<sequence>MTKFDDLTKRRDRLNQEIEKTEAAIQNSQLLLKKKQQALQAVNSEIITAMLVDKGMTITDLEKLLGNVFSVPINTEAEGVANEPVK</sequence>
<organism evidence="2 3">
    <name type="scientific">Lactovum miscens</name>
    <dbReference type="NCBI Taxonomy" id="190387"/>
    <lineage>
        <taxon>Bacteria</taxon>
        <taxon>Bacillati</taxon>
        <taxon>Bacillota</taxon>
        <taxon>Bacilli</taxon>
        <taxon>Lactobacillales</taxon>
        <taxon>Streptococcaceae</taxon>
        <taxon>Lactovum</taxon>
    </lineage>
</organism>
<accession>A0A841C5G5</accession>
<protein>
    <recommendedName>
        <fullName evidence="4">DUF4315 family protein</fullName>
    </recommendedName>
</protein>
<gene>
    <name evidence="2" type="ORF">HNQ37_000466</name>
</gene>
<feature type="coiled-coil region" evidence="1">
    <location>
        <begin position="4"/>
        <end position="45"/>
    </location>
</feature>